<accession>A0A382JT94</accession>
<gene>
    <name evidence="2" type="ORF">METZ01_LOCUS267307</name>
</gene>
<feature type="coiled-coil region" evidence="1">
    <location>
        <begin position="27"/>
        <end position="54"/>
    </location>
</feature>
<evidence type="ECO:0000313" key="2">
    <source>
        <dbReference type="EMBL" id="SVC14453.1"/>
    </source>
</evidence>
<evidence type="ECO:0008006" key="3">
    <source>
        <dbReference type="Google" id="ProtNLM"/>
    </source>
</evidence>
<keyword evidence="1" id="KW-0175">Coiled coil</keyword>
<organism evidence="2">
    <name type="scientific">marine metagenome</name>
    <dbReference type="NCBI Taxonomy" id="408172"/>
    <lineage>
        <taxon>unclassified sequences</taxon>
        <taxon>metagenomes</taxon>
        <taxon>ecological metagenomes</taxon>
    </lineage>
</organism>
<dbReference type="AlphaFoldDB" id="A0A382JT94"/>
<proteinExistence type="predicted"/>
<evidence type="ECO:0000256" key="1">
    <source>
        <dbReference type="SAM" id="Coils"/>
    </source>
</evidence>
<sequence length="399" mass="42822">VKKVLTGVVALALFAAGCGGSSDSEEFAQVRAELAQASAELDALKEQVATITAAPATTPAPTTTAIPTTTPAPTTTLVPTWKRVFHDDGAMVIESGSLEAVVVGDVVLVERAGWRARRSVLVPESWVLEIIDGGGSGGGATWTNPLDPRERVRVGTGVSRGVWYERDEIDEVVPPAIPKGSIVEEIKPWTYLYEEVADGVTTTGIVEATFPNSPTATQPCCFQHASISLSKPDTAVVSAFVEFLLEPPEEVSTEGQRETSRMRFGFPATVNGVTVGLMRQTIASAGSTPVNYTMDYPFVQLHLNQYWMDEAVSRQIEQNVNTWIRGHVNTQVSEFLENTIPRYQENILVVRRQILGQPVGTAWLGIGGETPTDGRTGALLVKVVEGSPADQAGLHVGDR</sequence>
<dbReference type="EMBL" id="UINC01075857">
    <property type="protein sequence ID" value="SVC14453.1"/>
    <property type="molecule type" value="Genomic_DNA"/>
</dbReference>
<feature type="non-terminal residue" evidence="2">
    <location>
        <position position="1"/>
    </location>
</feature>
<dbReference type="InterPro" id="IPR036034">
    <property type="entry name" value="PDZ_sf"/>
</dbReference>
<reference evidence="2" key="1">
    <citation type="submission" date="2018-05" db="EMBL/GenBank/DDBJ databases">
        <authorList>
            <person name="Lanie J.A."/>
            <person name="Ng W.-L."/>
            <person name="Kazmierczak K.M."/>
            <person name="Andrzejewski T.M."/>
            <person name="Davidsen T.M."/>
            <person name="Wayne K.J."/>
            <person name="Tettelin H."/>
            <person name="Glass J.I."/>
            <person name="Rusch D."/>
            <person name="Podicherti R."/>
            <person name="Tsui H.-C.T."/>
            <person name="Winkler M.E."/>
        </authorList>
    </citation>
    <scope>NUCLEOTIDE SEQUENCE</scope>
</reference>
<name>A0A382JT94_9ZZZZ</name>
<dbReference type="SUPFAM" id="SSF50156">
    <property type="entry name" value="PDZ domain-like"/>
    <property type="match status" value="1"/>
</dbReference>
<protein>
    <recommendedName>
        <fullName evidence="3">PDZ domain-containing protein</fullName>
    </recommendedName>
</protein>
<feature type="non-terminal residue" evidence="2">
    <location>
        <position position="399"/>
    </location>
</feature>